<dbReference type="InterPro" id="IPR002915">
    <property type="entry name" value="DeoC/FbaB/LacD_aldolase"/>
</dbReference>
<keyword evidence="2" id="KW-0456">Lyase</keyword>
<evidence type="ECO:0000256" key="3">
    <source>
        <dbReference type="ARBA" id="ARBA00023270"/>
    </source>
</evidence>
<keyword evidence="7" id="KW-1185">Reference proteome</keyword>
<reference evidence="7" key="1">
    <citation type="submission" date="2016-10" db="EMBL/GenBank/DDBJ databases">
        <authorList>
            <person name="Varghese N."/>
            <person name="Submissions S."/>
        </authorList>
    </citation>
    <scope>NUCLEOTIDE SEQUENCE [LARGE SCALE GENOMIC DNA]</scope>
    <source>
        <strain evidence="7">CGMCC 1.6963</strain>
    </source>
</reference>
<dbReference type="STRING" id="587636.SAMN05216199_2252"/>
<dbReference type="NCBIfam" id="NF006704">
    <property type="entry name" value="PRK09250.1-1"/>
    <property type="match status" value="1"/>
</dbReference>
<feature type="active site" description="Schiff-base intermediate with dihydroxyacetone-P" evidence="5">
    <location>
        <position position="204"/>
    </location>
</feature>
<dbReference type="SMART" id="SM01133">
    <property type="entry name" value="DeoC"/>
    <property type="match status" value="1"/>
</dbReference>
<evidence type="ECO:0000256" key="4">
    <source>
        <dbReference type="ARBA" id="ARBA00049653"/>
    </source>
</evidence>
<dbReference type="EMBL" id="FOHB01000003">
    <property type="protein sequence ID" value="SES15717.1"/>
    <property type="molecule type" value="Genomic_DNA"/>
</dbReference>
<dbReference type="PANTHER" id="PTHR47916:SF4">
    <property type="entry name" value="FRUCTOSE-BISPHOSPHATE ALDOLASE CLASS 1"/>
    <property type="match status" value="1"/>
</dbReference>
<dbReference type="AlphaFoldDB" id="A0A1H9V3A5"/>
<evidence type="ECO:0000256" key="5">
    <source>
        <dbReference type="PIRSR" id="PIRSR038992-1"/>
    </source>
</evidence>
<name>A0A1H9V3A5_9MICO</name>
<dbReference type="CDD" id="cd00958">
    <property type="entry name" value="DhnA"/>
    <property type="match status" value="1"/>
</dbReference>
<dbReference type="GO" id="GO:0004332">
    <property type="term" value="F:fructose-bisphosphate aldolase activity"/>
    <property type="evidence" value="ECO:0007669"/>
    <property type="project" value="UniProtKB-EC"/>
</dbReference>
<protein>
    <recommendedName>
        <fullName evidence="1">fructose-bisphosphate aldolase</fullName>
        <ecNumber evidence="1">4.1.2.13</ecNumber>
    </recommendedName>
</protein>
<dbReference type="SUPFAM" id="SSF51569">
    <property type="entry name" value="Aldolase"/>
    <property type="match status" value="1"/>
</dbReference>
<dbReference type="PANTHER" id="PTHR47916">
    <property type="entry name" value="FRUCTOSE-BISPHOSPHATE ALDOLASE CLASS 1"/>
    <property type="match status" value="1"/>
</dbReference>
<dbReference type="OrthoDB" id="9771504at2"/>
<dbReference type="InterPro" id="IPR050456">
    <property type="entry name" value="DeoC/FbaB_aldolase"/>
</dbReference>
<dbReference type="Pfam" id="PF01791">
    <property type="entry name" value="DeoC"/>
    <property type="match status" value="1"/>
</dbReference>
<dbReference type="EC" id="4.1.2.13" evidence="1"/>
<evidence type="ECO:0000313" key="7">
    <source>
        <dbReference type="Proteomes" id="UP000199019"/>
    </source>
</evidence>
<organism evidence="6 7">
    <name type="scientific">Pedococcus cremeus</name>
    <dbReference type="NCBI Taxonomy" id="587636"/>
    <lineage>
        <taxon>Bacteria</taxon>
        <taxon>Bacillati</taxon>
        <taxon>Actinomycetota</taxon>
        <taxon>Actinomycetes</taxon>
        <taxon>Micrococcales</taxon>
        <taxon>Intrasporangiaceae</taxon>
        <taxon>Pedococcus</taxon>
    </lineage>
</organism>
<comment type="similarity">
    <text evidence="4">Belongs to the DeoC/FbaB aldolase family. FbaB subfamily.</text>
</comment>
<dbReference type="RefSeq" id="WP_091758080.1">
    <property type="nucleotide sequence ID" value="NZ_FOHB01000003.1"/>
</dbReference>
<dbReference type="InterPro" id="IPR013785">
    <property type="entry name" value="Aldolase_TIM"/>
</dbReference>
<evidence type="ECO:0000256" key="1">
    <source>
        <dbReference type="ARBA" id="ARBA00013068"/>
    </source>
</evidence>
<dbReference type="Proteomes" id="UP000199019">
    <property type="component" value="Unassembled WGS sequence"/>
</dbReference>
<evidence type="ECO:0000256" key="2">
    <source>
        <dbReference type="ARBA" id="ARBA00023239"/>
    </source>
</evidence>
<sequence>MSRRVDEILSWYEGDDAQTLGNLRRILEQGRTGGTGKLVVLPVDQGFEHGPARSFAANPAGYDPRYHAQLALDAGCSAHALPLGAAQLVAPGFASELPLILKCNSSDSLYVGADPEPAVTAGVEDAVRLGCAAVGFTIYPGSAFRNRMYENLRSLATDAAYAGLPLVVWSYPRGSGVSEQGRTAVDVVAYAAHLACQLGAHIVKVKPPTEMVESPAARKALDKAGVPLGTLADRVRHVVQSAFDGHRIVIFSGGAAKETAAVLEENRQTALGGGSGTIMGRNSFQRPHDEAVQLLHDVMDIHIGTSARQPELATH</sequence>
<accession>A0A1H9V3A5</accession>
<dbReference type="Gene3D" id="3.20.20.70">
    <property type="entry name" value="Aldolase class I"/>
    <property type="match status" value="1"/>
</dbReference>
<evidence type="ECO:0000313" key="6">
    <source>
        <dbReference type="EMBL" id="SES15717.1"/>
    </source>
</evidence>
<proteinExistence type="inferred from homology"/>
<feature type="active site" description="Proton donor" evidence="5">
    <location>
        <position position="171"/>
    </location>
</feature>
<dbReference type="PIRSF" id="PIRSF038992">
    <property type="entry name" value="Aldolase_Ia"/>
    <property type="match status" value="1"/>
</dbReference>
<gene>
    <name evidence="6" type="ORF">SAMN05216199_2252</name>
</gene>
<dbReference type="InterPro" id="IPR041720">
    <property type="entry name" value="FbaB-like"/>
</dbReference>
<keyword evidence="3" id="KW-0704">Schiff base</keyword>